<dbReference type="InterPro" id="IPR010982">
    <property type="entry name" value="Lambda_DNA-bd_dom_sf"/>
</dbReference>
<dbReference type="SMART" id="SM00530">
    <property type="entry name" value="HTH_XRE"/>
    <property type="match status" value="1"/>
</dbReference>
<protein>
    <submittedName>
        <fullName evidence="2">Helix-turn-helix transcriptional regulator</fullName>
    </submittedName>
</protein>
<dbReference type="RefSeq" id="WP_191767515.1">
    <property type="nucleotide sequence ID" value="NZ_JACSRA010000002.1"/>
</dbReference>
<reference evidence="2 3" key="1">
    <citation type="submission" date="2020-08" db="EMBL/GenBank/DDBJ databases">
        <title>A Genomic Blueprint of the Chicken Gut Microbiome.</title>
        <authorList>
            <person name="Gilroy R."/>
            <person name="Ravi A."/>
            <person name="Getino M."/>
            <person name="Pursley I."/>
            <person name="Horton D.L."/>
            <person name="Alikhan N.-F."/>
            <person name="Baker D."/>
            <person name="Gharbi K."/>
            <person name="Hall N."/>
            <person name="Watson M."/>
            <person name="Adriaenssens E.M."/>
            <person name="Foster-Nyarko E."/>
            <person name="Jarju S."/>
            <person name="Secka A."/>
            <person name="Antonio M."/>
            <person name="Oren A."/>
            <person name="Chaudhuri R."/>
            <person name="La Ragione R.M."/>
            <person name="Hildebrand F."/>
            <person name="Pallen M.J."/>
        </authorList>
    </citation>
    <scope>NUCLEOTIDE SEQUENCE [LARGE SCALE GENOMIC DNA]</scope>
    <source>
        <strain evidence="2 3">Sa3CVN1</strain>
    </source>
</reference>
<dbReference type="Pfam" id="PF01381">
    <property type="entry name" value="HTH_3"/>
    <property type="match status" value="1"/>
</dbReference>
<dbReference type="EMBL" id="JACSRA010000002">
    <property type="protein sequence ID" value="MBD7909983.1"/>
    <property type="molecule type" value="Genomic_DNA"/>
</dbReference>
<comment type="caution">
    <text evidence="2">The sequence shown here is derived from an EMBL/GenBank/DDBJ whole genome shotgun (WGS) entry which is preliminary data.</text>
</comment>
<evidence type="ECO:0000313" key="2">
    <source>
        <dbReference type="EMBL" id="MBD7909983.1"/>
    </source>
</evidence>
<sequence length="125" mass="14394">MNISTLGVNIRSLREKKGWSLNKLKEECEIGYATLHDIENGKSQNLNSNNLEKVAKALETTVDELLNLETIEYHVSDIADTLDTVFESDELRLDGQKLNDYESKFLKDFFKAGIDRIRKKRDESK</sequence>
<accession>A0ABR8PP85</accession>
<proteinExistence type="predicted"/>
<gene>
    <name evidence="2" type="ORF">H9661_01325</name>
</gene>
<dbReference type="SUPFAM" id="SSF47413">
    <property type="entry name" value="lambda repressor-like DNA-binding domains"/>
    <property type="match status" value="1"/>
</dbReference>
<name>A0ABR8PP85_9CLOT</name>
<dbReference type="InterPro" id="IPR001387">
    <property type="entry name" value="Cro/C1-type_HTH"/>
</dbReference>
<organism evidence="2 3">
    <name type="scientific">Clostridium cibarium</name>
    <dbReference type="NCBI Taxonomy" id="2762247"/>
    <lineage>
        <taxon>Bacteria</taxon>
        <taxon>Bacillati</taxon>
        <taxon>Bacillota</taxon>
        <taxon>Clostridia</taxon>
        <taxon>Eubacteriales</taxon>
        <taxon>Clostridiaceae</taxon>
        <taxon>Clostridium</taxon>
    </lineage>
</organism>
<dbReference type="PROSITE" id="PS50943">
    <property type="entry name" value="HTH_CROC1"/>
    <property type="match status" value="1"/>
</dbReference>
<evidence type="ECO:0000259" key="1">
    <source>
        <dbReference type="PROSITE" id="PS50943"/>
    </source>
</evidence>
<dbReference type="CDD" id="cd00093">
    <property type="entry name" value="HTH_XRE"/>
    <property type="match status" value="1"/>
</dbReference>
<dbReference type="Gene3D" id="1.10.260.40">
    <property type="entry name" value="lambda repressor-like DNA-binding domains"/>
    <property type="match status" value="1"/>
</dbReference>
<dbReference type="Proteomes" id="UP000627781">
    <property type="component" value="Unassembled WGS sequence"/>
</dbReference>
<evidence type="ECO:0000313" key="3">
    <source>
        <dbReference type="Proteomes" id="UP000627781"/>
    </source>
</evidence>
<feature type="domain" description="HTH cro/C1-type" evidence="1">
    <location>
        <begin position="10"/>
        <end position="65"/>
    </location>
</feature>
<keyword evidence="3" id="KW-1185">Reference proteome</keyword>